<dbReference type="GO" id="GO:0006508">
    <property type="term" value="P:proteolysis"/>
    <property type="evidence" value="ECO:0007669"/>
    <property type="project" value="InterPro"/>
</dbReference>
<dbReference type="EMBL" id="MPUH01000524">
    <property type="protein sequence ID" value="OMJ78385.1"/>
    <property type="molecule type" value="Genomic_DNA"/>
</dbReference>
<evidence type="ECO:0000259" key="5">
    <source>
        <dbReference type="PROSITE" id="PS52035"/>
    </source>
</evidence>
<dbReference type="GO" id="GO:0004181">
    <property type="term" value="F:metallocarboxypeptidase activity"/>
    <property type="evidence" value="ECO:0007669"/>
    <property type="project" value="InterPro"/>
</dbReference>
<protein>
    <recommendedName>
        <fullName evidence="5">Peptidase M14 domain-containing protein</fullName>
    </recommendedName>
</protein>
<feature type="region of interest" description="Disordered" evidence="4">
    <location>
        <begin position="347"/>
        <end position="374"/>
    </location>
</feature>
<dbReference type="InterPro" id="IPR050821">
    <property type="entry name" value="Cytosolic_carboxypeptidase"/>
</dbReference>
<comment type="similarity">
    <text evidence="2 3">Belongs to the peptidase M14 family.</text>
</comment>
<sequence length="514" mass="59176">MLQKKHSSILRVNNLCMTLAGNFCHIITITSKVESYANWDEEVIKLEKSTAGRRIMRMRESKINEANKKKHQDKKGVFVTARVHPGESNSSFMVKGFIDYLVSDCKDASLLRKKNIFKIIPMLNPDGVIYGNYRCSLLGVDLNRRWRKPHRLMHPTVYYSKKALQILSEENEVLLYCDMHGHSIKKDVFMYGCYNNGKEVPDIQKNIFIRLIPYILSLKNDSFSFKNSKFRIEKGKISTARVVNFTEFNILSSFTLEASFYGCTNSPKDQDHLLTSQLEKLGRDLCNSLLIFTSPRDLRKRLNELTYKLSGNTTQPKSCTQERFEENYIGTINDAIQNINGEMVEGLDIEDSDSGGSDLEGSDNDDKKVSFKKKIEKSDTEKKIRLQNTAKSISPIDIPSEAITQSTPKPLRFFRDVAPLKKYRFRDNRSSSAIKDRTKITDERLNDLTEDGIKFKPTLHPSSIMFTRERIPQDSSLINAIKISKKIVKKSQFFDKRNKLQIINSIKNKLNNIF</sequence>
<reference evidence="6 7" key="1">
    <citation type="submission" date="2016-11" db="EMBL/GenBank/DDBJ databases">
        <title>The macronuclear genome of Stentor coeruleus: a giant cell with tiny introns.</title>
        <authorList>
            <person name="Slabodnick M."/>
            <person name="Ruby J.G."/>
            <person name="Reiff S.B."/>
            <person name="Swart E.C."/>
            <person name="Gosai S."/>
            <person name="Prabakaran S."/>
            <person name="Witkowska E."/>
            <person name="Larue G.E."/>
            <person name="Fisher S."/>
            <person name="Freeman R.M."/>
            <person name="Gunawardena J."/>
            <person name="Chu W."/>
            <person name="Stover N.A."/>
            <person name="Gregory B.D."/>
            <person name="Nowacki M."/>
            <person name="Derisi J."/>
            <person name="Roy S.W."/>
            <person name="Marshall W.F."/>
            <person name="Sood P."/>
        </authorList>
    </citation>
    <scope>NUCLEOTIDE SEQUENCE [LARGE SCALE GENOMIC DNA]</scope>
    <source>
        <strain evidence="6">WM001</strain>
    </source>
</reference>
<organism evidence="6 7">
    <name type="scientific">Stentor coeruleus</name>
    <dbReference type="NCBI Taxonomy" id="5963"/>
    <lineage>
        <taxon>Eukaryota</taxon>
        <taxon>Sar</taxon>
        <taxon>Alveolata</taxon>
        <taxon>Ciliophora</taxon>
        <taxon>Postciliodesmatophora</taxon>
        <taxon>Heterotrichea</taxon>
        <taxon>Heterotrichida</taxon>
        <taxon>Stentoridae</taxon>
        <taxon>Stentor</taxon>
    </lineage>
</organism>
<name>A0A1R2BP80_9CILI</name>
<dbReference type="PANTHER" id="PTHR12756:SF11">
    <property type="entry name" value="CYTOSOLIC CARBOXYPEPTIDASE 1"/>
    <property type="match status" value="1"/>
</dbReference>
<dbReference type="Pfam" id="PF00246">
    <property type="entry name" value="Peptidase_M14"/>
    <property type="match status" value="1"/>
</dbReference>
<evidence type="ECO:0000256" key="1">
    <source>
        <dbReference type="ARBA" id="ARBA00001947"/>
    </source>
</evidence>
<dbReference type="GO" id="GO:0008270">
    <property type="term" value="F:zinc ion binding"/>
    <property type="evidence" value="ECO:0007669"/>
    <property type="project" value="InterPro"/>
</dbReference>
<dbReference type="AlphaFoldDB" id="A0A1R2BP80"/>
<dbReference type="InterPro" id="IPR000834">
    <property type="entry name" value="Peptidase_M14"/>
</dbReference>
<dbReference type="OrthoDB" id="10253041at2759"/>
<evidence type="ECO:0000313" key="7">
    <source>
        <dbReference type="Proteomes" id="UP000187209"/>
    </source>
</evidence>
<evidence type="ECO:0000256" key="3">
    <source>
        <dbReference type="PROSITE-ProRule" id="PRU01379"/>
    </source>
</evidence>
<feature type="active site" description="Proton donor/acceptor" evidence="3">
    <location>
        <position position="257"/>
    </location>
</feature>
<evidence type="ECO:0000256" key="4">
    <source>
        <dbReference type="SAM" id="MobiDB-lite"/>
    </source>
</evidence>
<dbReference type="SUPFAM" id="SSF53187">
    <property type="entry name" value="Zn-dependent exopeptidases"/>
    <property type="match status" value="1"/>
</dbReference>
<comment type="cofactor">
    <cofactor evidence="1">
        <name>Zn(2+)</name>
        <dbReference type="ChEBI" id="CHEBI:29105"/>
    </cofactor>
</comment>
<dbReference type="PROSITE" id="PS52035">
    <property type="entry name" value="PEPTIDASE_M14"/>
    <property type="match status" value="1"/>
</dbReference>
<dbReference type="Gene3D" id="3.40.630.10">
    <property type="entry name" value="Zn peptidases"/>
    <property type="match status" value="1"/>
</dbReference>
<comment type="caution">
    <text evidence="6">The sequence shown here is derived from an EMBL/GenBank/DDBJ whole genome shotgun (WGS) entry which is preliminary data.</text>
</comment>
<dbReference type="Proteomes" id="UP000187209">
    <property type="component" value="Unassembled WGS sequence"/>
</dbReference>
<evidence type="ECO:0000313" key="6">
    <source>
        <dbReference type="EMBL" id="OMJ78385.1"/>
    </source>
</evidence>
<evidence type="ECO:0000256" key="2">
    <source>
        <dbReference type="ARBA" id="ARBA00005988"/>
    </source>
</evidence>
<dbReference type="PANTHER" id="PTHR12756">
    <property type="entry name" value="CYTOSOLIC CARBOXYPEPTIDASE"/>
    <property type="match status" value="1"/>
</dbReference>
<keyword evidence="7" id="KW-1185">Reference proteome</keyword>
<proteinExistence type="inferred from homology"/>
<feature type="domain" description="Peptidase M14" evidence="5">
    <location>
        <begin position="1"/>
        <end position="293"/>
    </location>
</feature>
<gene>
    <name evidence="6" type="ORF">SteCoe_21818</name>
</gene>
<accession>A0A1R2BP80</accession>